<feature type="transmembrane region" description="Helical" evidence="5">
    <location>
        <begin position="190"/>
        <end position="210"/>
    </location>
</feature>
<dbReference type="PANTHER" id="PTHR31465:SF13">
    <property type="entry name" value="RTA1 DOMAIN PROTEIN-RELATED"/>
    <property type="match status" value="1"/>
</dbReference>
<keyword evidence="7" id="KW-1185">Reference proteome</keyword>
<comment type="subcellular location">
    <subcellularLocation>
        <location evidence="1">Membrane</location>
        <topology evidence="1">Multi-pass membrane protein</topology>
    </subcellularLocation>
</comment>
<evidence type="ECO:0000313" key="6">
    <source>
        <dbReference type="EMBL" id="KAJ9609136.1"/>
    </source>
</evidence>
<keyword evidence="2 5" id="KW-0812">Transmembrane</keyword>
<evidence type="ECO:0000256" key="5">
    <source>
        <dbReference type="SAM" id="Phobius"/>
    </source>
</evidence>
<reference evidence="6" key="1">
    <citation type="submission" date="2022-10" db="EMBL/GenBank/DDBJ databases">
        <title>Culturing micro-colonial fungi from biological soil crusts in the Mojave desert and describing Neophaeococcomyces mojavensis, and introducing the new genera and species Taxawa tesnikishii.</title>
        <authorList>
            <person name="Kurbessoian T."/>
            <person name="Stajich J.E."/>
        </authorList>
    </citation>
    <scope>NUCLEOTIDE SEQUENCE</scope>
    <source>
        <strain evidence="6">TK_41</strain>
    </source>
</reference>
<dbReference type="PANTHER" id="PTHR31465">
    <property type="entry name" value="PROTEIN RTA1-RELATED"/>
    <property type="match status" value="1"/>
</dbReference>
<keyword evidence="3 5" id="KW-1133">Transmembrane helix</keyword>
<name>A0AA38X939_9EURO</name>
<comment type="caution">
    <text evidence="6">The sequence shown here is derived from an EMBL/GenBank/DDBJ whole genome shotgun (WGS) entry which is preliminary data.</text>
</comment>
<dbReference type="EMBL" id="JAPDRK010000009">
    <property type="protein sequence ID" value="KAJ9609136.1"/>
    <property type="molecule type" value="Genomic_DNA"/>
</dbReference>
<sequence>MASSPEISYWIYKPIKGLPIAFGVLFLISGILHAWQNNLKYKGSWRIGFLFPWAAALFVAGLITREYGAYHTDDLGVFIASTVLLFIAPPVYNGADYFVFGRLLYYIPYLSPIHPGRVWTTFVALDGIDGIIAGNGASYAANTKNSLSTIKMGIILVKVSLFLLLGMFLAFVSLIVIFHRRCIKAGVFTHKVKVVVYSLYLSAFLILIRNTFRTASFFYPPDSTANSKEWIYWVLEVVPMLFNSYLFNVYPPLKYLPHNNKIYLAVDGKTEIEGPGMVEKRPFLLTLVDPFDLVGLITGQDNKNRFWEHDGIGGVGGSHVRTNEDETELVDGTKESRSKA</sequence>
<evidence type="ECO:0000256" key="1">
    <source>
        <dbReference type="ARBA" id="ARBA00004141"/>
    </source>
</evidence>
<gene>
    <name evidence="6" type="ORF">H2200_006907</name>
</gene>
<dbReference type="AlphaFoldDB" id="A0AA38X939"/>
<organism evidence="6 7">
    <name type="scientific">Cladophialophora chaetospira</name>
    <dbReference type="NCBI Taxonomy" id="386627"/>
    <lineage>
        <taxon>Eukaryota</taxon>
        <taxon>Fungi</taxon>
        <taxon>Dikarya</taxon>
        <taxon>Ascomycota</taxon>
        <taxon>Pezizomycotina</taxon>
        <taxon>Eurotiomycetes</taxon>
        <taxon>Chaetothyriomycetidae</taxon>
        <taxon>Chaetothyriales</taxon>
        <taxon>Herpotrichiellaceae</taxon>
        <taxon>Cladophialophora</taxon>
    </lineage>
</organism>
<evidence type="ECO:0000256" key="3">
    <source>
        <dbReference type="ARBA" id="ARBA00022989"/>
    </source>
</evidence>
<feature type="transmembrane region" description="Helical" evidence="5">
    <location>
        <begin position="47"/>
        <end position="63"/>
    </location>
</feature>
<dbReference type="InterPro" id="IPR007568">
    <property type="entry name" value="RTA1"/>
</dbReference>
<feature type="transmembrane region" description="Helical" evidence="5">
    <location>
        <begin position="75"/>
        <end position="92"/>
    </location>
</feature>
<evidence type="ECO:0000256" key="4">
    <source>
        <dbReference type="ARBA" id="ARBA00023136"/>
    </source>
</evidence>
<feature type="transmembrane region" description="Helical" evidence="5">
    <location>
        <begin position="17"/>
        <end position="35"/>
    </location>
</feature>
<dbReference type="Proteomes" id="UP001172673">
    <property type="component" value="Unassembled WGS sequence"/>
</dbReference>
<protein>
    <recommendedName>
        <fullName evidence="8">RTA1 domain protein</fullName>
    </recommendedName>
</protein>
<evidence type="ECO:0000256" key="2">
    <source>
        <dbReference type="ARBA" id="ARBA00022692"/>
    </source>
</evidence>
<dbReference type="Pfam" id="PF04479">
    <property type="entry name" value="RTA1"/>
    <property type="match status" value="1"/>
</dbReference>
<evidence type="ECO:0008006" key="8">
    <source>
        <dbReference type="Google" id="ProtNLM"/>
    </source>
</evidence>
<evidence type="ECO:0000313" key="7">
    <source>
        <dbReference type="Proteomes" id="UP001172673"/>
    </source>
</evidence>
<proteinExistence type="predicted"/>
<feature type="transmembrane region" description="Helical" evidence="5">
    <location>
        <begin position="154"/>
        <end position="178"/>
    </location>
</feature>
<accession>A0AA38X939</accession>
<dbReference type="GO" id="GO:0016020">
    <property type="term" value="C:membrane"/>
    <property type="evidence" value="ECO:0007669"/>
    <property type="project" value="UniProtKB-SubCell"/>
</dbReference>
<keyword evidence="4 5" id="KW-0472">Membrane</keyword>